<dbReference type="OMA" id="PIMSKQC"/>
<dbReference type="InterPro" id="IPR027409">
    <property type="entry name" value="GroEL-like_apical_dom_sf"/>
</dbReference>
<accession>A0A401QG74</accession>
<reference evidence="9 10" key="1">
    <citation type="journal article" date="2018" name="Nat. Ecol. Evol.">
        <title>Shark genomes provide insights into elasmobranch evolution and the origin of vertebrates.</title>
        <authorList>
            <person name="Hara Y"/>
            <person name="Yamaguchi K"/>
            <person name="Onimaru K"/>
            <person name="Kadota M"/>
            <person name="Koyanagi M"/>
            <person name="Keeley SD"/>
            <person name="Tatsumi K"/>
            <person name="Tanaka K"/>
            <person name="Motone F"/>
            <person name="Kageyama Y"/>
            <person name="Nozu R"/>
            <person name="Adachi N"/>
            <person name="Nishimura O"/>
            <person name="Nakagawa R"/>
            <person name="Tanegashima C"/>
            <person name="Kiyatake I"/>
            <person name="Matsumoto R"/>
            <person name="Murakumo K"/>
            <person name="Nishida K"/>
            <person name="Terakita A"/>
            <person name="Kuratani S"/>
            <person name="Sato K"/>
            <person name="Hyodo S Kuraku.S."/>
        </authorList>
    </citation>
    <scope>NUCLEOTIDE SEQUENCE [LARGE SCALE GENOMIC DNA]</scope>
</reference>
<dbReference type="PANTHER" id="PTHR11353">
    <property type="entry name" value="CHAPERONIN"/>
    <property type="match status" value="1"/>
</dbReference>
<keyword evidence="6 7" id="KW-0143">Chaperone</keyword>
<proteinExistence type="inferred from homology"/>
<dbReference type="GO" id="GO:0051082">
    <property type="term" value="F:unfolded protein binding"/>
    <property type="evidence" value="ECO:0007669"/>
    <property type="project" value="InterPro"/>
</dbReference>
<dbReference type="OrthoDB" id="1748577at2759"/>
<evidence type="ECO:0008006" key="11">
    <source>
        <dbReference type="Google" id="ProtNLM"/>
    </source>
</evidence>
<sequence>VMASHVPKAPGYLQMLTSGARYFSGLEEVVFRNIAACKELAQSLRATYGPSGLNKLVINHLQKILVTGDSTTVLREFQIEHPAANMMVLAMKTQEEEVGDGRTLVLILAGSLLERAGGLLQSGLSVPEVIRGFRKGCRRALEVLETLCCAALENPWDLKEVGPALRTPIMSKQCGYEDFLCRLVAGSCVSVMSDSGVFDADLVRVCKLLGAGVTDSLALGGMAFKKETESLVTAVRDARVVIYSCPFELSKTETKGTVLMQGAADMLGFGDGEERLMEAQVRELVEAGVKVLVVGGKVGDLALHYADKHQLMVVRLHSRYDLMRLGKTVEATPLLKLGVPAPEEVGHCDHVYLKEIGDTQVVIFEQEKKACAVSTILLRGSTQSLQDNVEEAIQDGINTYKTLSQDRRMLPGAGATEIELAVQVASYGATCPGLDQYAIQEFARSFESVATALVQNTGNQERQVIAKLYAIHQEGGRNMGFDIEAGGSGVLDAAQAGIWDPFLVKQSAIKLATNAAITVLSVDQIIMAKKSGGPKPRGDNPNWDEPSDQID</sequence>
<dbReference type="Pfam" id="PF00118">
    <property type="entry name" value="Cpn60_TCP1"/>
    <property type="match status" value="1"/>
</dbReference>
<gene>
    <name evidence="9" type="ORF">scyTo_0024884</name>
</gene>
<dbReference type="Gene3D" id="3.50.7.10">
    <property type="entry name" value="GroEL"/>
    <property type="match status" value="1"/>
</dbReference>
<keyword evidence="4 7" id="KW-0547">Nucleotide-binding</keyword>
<dbReference type="SUPFAM" id="SSF54849">
    <property type="entry name" value="GroEL-intermediate domain like"/>
    <property type="match status" value="1"/>
</dbReference>
<dbReference type="EMBL" id="BFAA01060403">
    <property type="protein sequence ID" value="GCB84307.1"/>
    <property type="molecule type" value="Genomic_DNA"/>
</dbReference>
<dbReference type="Proteomes" id="UP000288216">
    <property type="component" value="Unassembled WGS sequence"/>
</dbReference>
<dbReference type="InterPro" id="IPR017998">
    <property type="entry name" value="Chaperone_TCP-1"/>
</dbReference>
<comment type="similarity">
    <text evidence="2 7">Belongs to the TCP-1 chaperonin family.</text>
</comment>
<comment type="subcellular location">
    <subcellularLocation>
        <location evidence="1">Cytoplasm</location>
    </subcellularLocation>
</comment>
<dbReference type="SUPFAM" id="SSF52029">
    <property type="entry name" value="GroEL apical domain-like"/>
    <property type="match status" value="1"/>
</dbReference>
<dbReference type="GO" id="GO:0140662">
    <property type="term" value="F:ATP-dependent protein folding chaperone"/>
    <property type="evidence" value="ECO:0007669"/>
    <property type="project" value="InterPro"/>
</dbReference>
<dbReference type="PRINTS" id="PR00304">
    <property type="entry name" value="TCOMPLEXTCP1"/>
</dbReference>
<feature type="non-terminal residue" evidence="9">
    <location>
        <position position="1"/>
    </location>
</feature>
<keyword evidence="3" id="KW-0963">Cytoplasm</keyword>
<protein>
    <recommendedName>
        <fullName evidence="11">CCT-theta</fullName>
    </recommendedName>
</protein>
<comment type="caution">
    <text evidence="9">The sequence shown here is derived from an EMBL/GenBank/DDBJ whole genome shotgun (WGS) entry which is preliminary data.</text>
</comment>
<dbReference type="FunFam" id="3.50.7.10:FF:000008">
    <property type="entry name" value="T-complex protein 1 subunit theta"/>
    <property type="match status" value="1"/>
</dbReference>
<dbReference type="GO" id="GO:0005524">
    <property type="term" value="F:ATP binding"/>
    <property type="evidence" value="ECO:0007669"/>
    <property type="project" value="UniProtKB-KW"/>
</dbReference>
<dbReference type="InterPro" id="IPR027413">
    <property type="entry name" value="GROEL-like_equatorial_sf"/>
</dbReference>
<name>A0A401QG74_SCYTO</name>
<evidence type="ECO:0000256" key="4">
    <source>
        <dbReference type="ARBA" id="ARBA00022741"/>
    </source>
</evidence>
<evidence type="ECO:0000256" key="3">
    <source>
        <dbReference type="ARBA" id="ARBA00022490"/>
    </source>
</evidence>
<evidence type="ECO:0000256" key="1">
    <source>
        <dbReference type="ARBA" id="ARBA00004496"/>
    </source>
</evidence>
<evidence type="ECO:0000256" key="7">
    <source>
        <dbReference type="RuleBase" id="RU004187"/>
    </source>
</evidence>
<evidence type="ECO:0000313" key="10">
    <source>
        <dbReference type="Proteomes" id="UP000288216"/>
    </source>
</evidence>
<dbReference type="Gene3D" id="1.10.560.10">
    <property type="entry name" value="GroEL-like equatorial domain"/>
    <property type="match status" value="1"/>
</dbReference>
<dbReference type="SUPFAM" id="SSF48592">
    <property type="entry name" value="GroEL equatorial domain-like"/>
    <property type="match status" value="1"/>
</dbReference>
<dbReference type="STRING" id="75743.A0A401QG74"/>
<dbReference type="InterPro" id="IPR027410">
    <property type="entry name" value="TCP-1-like_intermed_sf"/>
</dbReference>
<keyword evidence="10" id="KW-1185">Reference proteome</keyword>
<evidence type="ECO:0000313" key="9">
    <source>
        <dbReference type="EMBL" id="GCB84307.1"/>
    </source>
</evidence>
<dbReference type="InterPro" id="IPR012721">
    <property type="entry name" value="Chap_CCT_theta"/>
</dbReference>
<dbReference type="Gene3D" id="3.30.260.10">
    <property type="entry name" value="TCP-1-like chaperonin intermediate domain"/>
    <property type="match status" value="1"/>
</dbReference>
<feature type="region of interest" description="Disordered" evidence="8">
    <location>
        <begin position="530"/>
        <end position="551"/>
    </location>
</feature>
<evidence type="ECO:0000256" key="8">
    <source>
        <dbReference type="SAM" id="MobiDB-lite"/>
    </source>
</evidence>
<organism evidence="9 10">
    <name type="scientific">Scyliorhinus torazame</name>
    <name type="common">Cloudy catshark</name>
    <name type="synonym">Catulus torazame</name>
    <dbReference type="NCBI Taxonomy" id="75743"/>
    <lineage>
        <taxon>Eukaryota</taxon>
        <taxon>Metazoa</taxon>
        <taxon>Chordata</taxon>
        <taxon>Craniata</taxon>
        <taxon>Vertebrata</taxon>
        <taxon>Chondrichthyes</taxon>
        <taxon>Elasmobranchii</taxon>
        <taxon>Galeomorphii</taxon>
        <taxon>Galeoidea</taxon>
        <taxon>Carcharhiniformes</taxon>
        <taxon>Scyliorhinidae</taxon>
        <taxon>Scyliorhinus</taxon>
    </lineage>
</organism>
<keyword evidence="5 7" id="KW-0067">ATP-binding</keyword>
<dbReference type="NCBIfam" id="TIGR02346">
    <property type="entry name" value="chap_CCT_theta"/>
    <property type="match status" value="1"/>
</dbReference>
<dbReference type="AlphaFoldDB" id="A0A401QG74"/>
<dbReference type="GO" id="GO:0005737">
    <property type="term" value="C:cytoplasm"/>
    <property type="evidence" value="ECO:0007669"/>
    <property type="project" value="UniProtKB-SubCell"/>
</dbReference>
<evidence type="ECO:0000256" key="6">
    <source>
        <dbReference type="ARBA" id="ARBA00023186"/>
    </source>
</evidence>
<evidence type="ECO:0000256" key="5">
    <source>
        <dbReference type="ARBA" id="ARBA00022840"/>
    </source>
</evidence>
<dbReference type="InterPro" id="IPR002423">
    <property type="entry name" value="Cpn60/GroEL/TCP-1"/>
</dbReference>
<dbReference type="CDD" id="cd03341">
    <property type="entry name" value="TCP1_theta"/>
    <property type="match status" value="1"/>
</dbReference>
<dbReference type="GO" id="GO:0016887">
    <property type="term" value="F:ATP hydrolysis activity"/>
    <property type="evidence" value="ECO:0007669"/>
    <property type="project" value="InterPro"/>
</dbReference>
<evidence type="ECO:0000256" key="2">
    <source>
        <dbReference type="ARBA" id="ARBA00008020"/>
    </source>
</evidence>